<accession>J9FRA9</accession>
<dbReference type="Gene3D" id="3.40.50.720">
    <property type="entry name" value="NAD(P)-binding Rossmann-like Domain"/>
    <property type="match status" value="1"/>
</dbReference>
<organism evidence="3">
    <name type="scientific">gut metagenome</name>
    <dbReference type="NCBI Taxonomy" id="749906"/>
    <lineage>
        <taxon>unclassified sequences</taxon>
        <taxon>metagenomes</taxon>
        <taxon>organismal metagenomes</taxon>
    </lineage>
</organism>
<name>J9FRA9_9ZZZZ</name>
<dbReference type="PANTHER" id="PTHR43318:SF1">
    <property type="entry name" value="POLYSACCHARIDE BIOSYNTHESIS PROTEIN EPSC-RELATED"/>
    <property type="match status" value="1"/>
</dbReference>
<comment type="caution">
    <text evidence="3">The sequence shown here is derived from an EMBL/GenBank/DDBJ whole genome shotgun (WGS) entry which is preliminary data.</text>
</comment>
<dbReference type="Pfam" id="PF02719">
    <property type="entry name" value="Polysacc_synt_2"/>
    <property type="match status" value="1"/>
</dbReference>
<dbReference type="PANTHER" id="PTHR43318">
    <property type="entry name" value="UDP-N-ACETYLGLUCOSAMINE 4,6-DEHYDRATASE"/>
    <property type="match status" value="1"/>
</dbReference>
<evidence type="ECO:0000313" key="3">
    <source>
        <dbReference type="EMBL" id="EJW92087.1"/>
    </source>
</evidence>
<evidence type="ECO:0000259" key="2">
    <source>
        <dbReference type="Pfam" id="PF02719"/>
    </source>
</evidence>
<dbReference type="InterPro" id="IPR036291">
    <property type="entry name" value="NAD(P)-bd_dom_sf"/>
</dbReference>
<gene>
    <name evidence="3" type="ORF">EVA_19806</name>
</gene>
<reference evidence="3" key="1">
    <citation type="journal article" date="2012" name="PLoS ONE">
        <title>Gene sets for utilization of primary and secondary nutrition supplies in the distal gut of endangered iberian lynx.</title>
        <authorList>
            <person name="Alcaide M."/>
            <person name="Messina E."/>
            <person name="Richter M."/>
            <person name="Bargiela R."/>
            <person name="Peplies J."/>
            <person name="Huws S.A."/>
            <person name="Newbold C.J."/>
            <person name="Golyshin P.N."/>
            <person name="Simon M.A."/>
            <person name="Lopez G."/>
            <person name="Yakimov M.M."/>
            <person name="Ferrer M."/>
        </authorList>
    </citation>
    <scope>NUCLEOTIDE SEQUENCE</scope>
</reference>
<dbReference type="SUPFAM" id="SSF51735">
    <property type="entry name" value="NAD(P)-binding Rossmann-fold domains"/>
    <property type="match status" value="1"/>
</dbReference>
<dbReference type="AlphaFoldDB" id="J9FRA9"/>
<sequence>MEAVGRLLTDRCILITGAAGSIGSEMVRQVAVYRPRKLVLVDQAETPLHDIRLMMAKRWPEIEAETIVVSITNVARMDRIFAEFRPEYVFHAAAYKHVPMMENNPSESVHNNVVGTQVVADLAVKYGTKKFVMISTDKAVNPTNVMGCSKRICEIYVQ</sequence>
<feature type="non-terminal residue" evidence="3">
    <location>
        <position position="158"/>
    </location>
</feature>
<comment type="similarity">
    <text evidence="1">Belongs to the polysaccharide synthase family.</text>
</comment>
<dbReference type="InterPro" id="IPR003869">
    <property type="entry name" value="Polysac_CapD-like"/>
</dbReference>
<dbReference type="InterPro" id="IPR051203">
    <property type="entry name" value="Polysaccharide_Synthase-Rel"/>
</dbReference>
<feature type="domain" description="Polysaccharide biosynthesis protein CapD-like" evidence="2">
    <location>
        <begin position="13"/>
        <end position="158"/>
    </location>
</feature>
<evidence type="ECO:0000256" key="1">
    <source>
        <dbReference type="ARBA" id="ARBA00007430"/>
    </source>
</evidence>
<protein>
    <submittedName>
        <fullName evidence="3">Epimerase/dehydratase WbiI</fullName>
    </submittedName>
</protein>
<proteinExistence type="inferred from homology"/>
<dbReference type="EMBL" id="AMCI01007766">
    <property type="protein sequence ID" value="EJW92087.1"/>
    <property type="molecule type" value="Genomic_DNA"/>
</dbReference>